<protein>
    <submittedName>
        <fullName evidence="1">Carboxypeptidase regulatory-like domain-containing protein</fullName>
    </submittedName>
</protein>
<dbReference type="Gene3D" id="2.60.40.1120">
    <property type="entry name" value="Carboxypeptidase-like, regulatory domain"/>
    <property type="match status" value="1"/>
</dbReference>
<dbReference type="RefSeq" id="WP_186960066.1">
    <property type="nucleotide sequence ID" value="NZ_JACOOI010000016.1"/>
</dbReference>
<dbReference type="EMBL" id="JACOOI010000016">
    <property type="protein sequence ID" value="MBC5644147.1"/>
    <property type="molecule type" value="Genomic_DNA"/>
</dbReference>
<accession>A0ABR7E313</accession>
<dbReference type="Proteomes" id="UP000644010">
    <property type="component" value="Unassembled WGS sequence"/>
</dbReference>
<dbReference type="SUPFAM" id="SSF49464">
    <property type="entry name" value="Carboxypeptidase regulatory domain-like"/>
    <property type="match status" value="1"/>
</dbReference>
<dbReference type="InterPro" id="IPR008969">
    <property type="entry name" value="CarboxyPept-like_regulatory"/>
</dbReference>
<dbReference type="SUPFAM" id="SSF56935">
    <property type="entry name" value="Porins"/>
    <property type="match status" value="1"/>
</dbReference>
<evidence type="ECO:0000313" key="2">
    <source>
        <dbReference type="Proteomes" id="UP000644010"/>
    </source>
</evidence>
<proteinExistence type="predicted"/>
<name>A0ABR7E313_9BACT</name>
<comment type="caution">
    <text evidence="1">The sequence shown here is derived from an EMBL/GenBank/DDBJ whole genome shotgun (WGS) entry which is preliminary data.</text>
</comment>
<dbReference type="Pfam" id="PF13620">
    <property type="entry name" value="CarboxypepD_reg"/>
    <property type="match status" value="1"/>
</dbReference>
<keyword evidence="2" id="KW-1185">Reference proteome</keyword>
<evidence type="ECO:0000313" key="1">
    <source>
        <dbReference type="EMBL" id="MBC5644147.1"/>
    </source>
</evidence>
<organism evidence="1 2">
    <name type="scientific">Parabacteroides segnis</name>
    <dbReference type="NCBI Taxonomy" id="2763058"/>
    <lineage>
        <taxon>Bacteria</taxon>
        <taxon>Pseudomonadati</taxon>
        <taxon>Bacteroidota</taxon>
        <taxon>Bacteroidia</taxon>
        <taxon>Bacteroidales</taxon>
        <taxon>Tannerellaceae</taxon>
        <taxon>Parabacteroides</taxon>
    </lineage>
</organism>
<sequence length="830" mass="95623">MRPLIIASLLCLLTFHLRSQIQIEGLVTDAENNKPVDAATVQLQKKGSGIPVNYTLTDAEGRFIFPAIQVNDSMVVRVSLLGYGTMVLPVVPGEKLHFQLSLRPFSLKEVEIRPGRIYGRQDTINYDVSRFISPKDESVKDILKRLPGIQVNDAGKISYNGKDISRFYVEGMDLSDGRYGQISNNLQANAVETVQVLENHQPIRVLSKKISTEDIALNLKLKPQFRNRWLINLEGGTGGSPILWSGNLNAMQLSRKSQSVYLYKGNNTGNDVTDEQRFFRTEEEEKKYGSLLPTFLKQPSLSAPLKKERLLFNQVHTLSANRLYKLNETAQLRINANYVHDLRSQQRGSITHYYQEADTLTLKEESNTQIRNDRTELAASFENNTEDIFLTNHFNLTGNWENSLSHIQTGQNVTQRIQTPDFGVHNYLQGLWTRGKNTIEARSLVRYHNLPARIGINDYSDKMNLHQLYIDHSLSLLRKKGVLTQRYTAGVSGDINNLHNGFALYAIPEYQWNLPKWSISFNLPFRWTAFPGTEISHPALNPYLSILYKLNYAWRFSARAGYKESYGDITNLYTSPYRTSFRNRIVSNGILPVERKQSYALYGEYKSTVHEFFLTLYLNYINNRSNRIFERRVEGEEVSLISLPEKNDSYNWSVNGTLSKGFYDWGIKFALSYLIGRNKAEQLSDGKRLPFRSDYMQYEPKISWTPSRLLEINYQSTIYYGGSRIGSETHLNPLLNVVQKFGIIYSLAAVDIQLSLDHYHNDISRDKSADAFFAHISLRWKTGKWQLAADATNLFNKKEYRYTQYSTTESYTSWLTLRPREFLVKVRYKF</sequence>
<gene>
    <name evidence="1" type="ORF">H8S77_14785</name>
</gene>
<reference evidence="1 2" key="1">
    <citation type="submission" date="2020-08" db="EMBL/GenBank/DDBJ databases">
        <title>Genome public.</title>
        <authorList>
            <person name="Liu C."/>
            <person name="Sun Q."/>
        </authorList>
    </citation>
    <scope>NUCLEOTIDE SEQUENCE [LARGE SCALE GENOMIC DNA]</scope>
    <source>
        <strain evidence="1 2">BX2</strain>
    </source>
</reference>